<dbReference type="InterPro" id="IPR044571">
    <property type="entry name" value="P4KG1-8"/>
</dbReference>
<dbReference type="HOGENOM" id="CLU_564857_0_0_0"/>
<organism evidence="5 6">
    <name type="scientific">Simkania negevensis (strain ATCC VR-1471 / DSM 27360 / Z)</name>
    <dbReference type="NCBI Taxonomy" id="331113"/>
    <lineage>
        <taxon>Bacteria</taxon>
        <taxon>Pseudomonadati</taxon>
        <taxon>Chlamydiota</taxon>
        <taxon>Chlamydiia</taxon>
        <taxon>Parachlamydiales</taxon>
        <taxon>Simkaniaceae</taxon>
        <taxon>Simkania</taxon>
    </lineage>
</organism>
<dbReference type="GO" id="GO:0016301">
    <property type="term" value="F:kinase activity"/>
    <property type="evidence" value="ECO:0007669"/>
    <property type="project" value="UniProtKB-KW"/>
</dbReference>
<keyword evidence="1" id="KW-0808">Transferase</keyword>
<keyword evidence="2" id="KW-0547">Nucleotide-binding</keyword>
<dbReference type="STRING" id="331113.SNE_A07210"/>
<sequence>MAEETLSPEEQPIFLRAEKALKLLDPKSPDQKQLSQFLHDMLELHAFHLQRAAKNLDKYSISPLYLKRMERLDRLSPEKAPKVYEAIYEFVVSYCVNSGGVGTEKNGAVSANTSHFLIHPTLGKKASLFKPLSDKPSPFPGVNNAAVAQRQVGAYLLSRMHGSFVDVPLSTLSYRDEEIGSLQTFRKSSGELNALPPIDRFKLGAEEVQLAGVFRGRLYDGDGHLGNVLFKKREGKVELTHIDLDYILPCISTHENQPQIKMGWRFWPQMDKPFQPKVIKYLQTINPQEERKNLEGLPAPLTKESLDLLEATTAAFQIGAEIGLTPGEVVDYLDSTSFKSALAFAFESETPIEEFIGEAVLQGLKESKVNADHASRVISELTEKIQKNPKDEELIGNAVFQLENFVHEGPESWRNAVKLARECIFLGVSDKDVLNLIKPLQNYARSNPVVMYAAIESLADSLDVAGKVESAKVIREWLVMNLS</sequence>
<accession>F8L783</accession>
<dbReference type="AlphaFoldDB" id="F8L783"/>
<gene>
    <name evidence="5" type="ordered locus">SNE_A07210</name>
</gene>
<evidence type="ECO:0000256" key="1">
    <source>
        <dbReference type="ARBA" id="ARBA00022679"/>
    </source>
</evidence>
<keyword evidence="4" id="KW-0067">ATP-binding</keyword>
<reference key="1">
    <citation type="journal article" date="2011" name="Mol. Biol. Evol.">
        <title>Unity in variety -- the pan-genome of the Chlamydiae.</title>
        <authorList>
            <person name="Collingro A."/>
            <person name="Tischler P."/>
            <person name="Weinmaier T."/>
            <person name="Penz T."/>
            <person name="Heinz E."/>
            <person name="Brunham R.C."/>
            <person name="Read T.D."/>
            <person name="Bavoil P.M."/>
            <person name="Sachse K."/>
            <person name="Kahane S."/>
            <person name="Friedman M.G."/>
            <person name="Rattei T."/>
            <person name="Myers G.S.A."/>
            <person name="Horn M."/>
        </authorList>
    </citation>
    <scope>NUCLEOTIDE SEQUENCE</scope>
    <source>
        <strain>Z</strain>
    </source>
</reference>
<dbReference type="PANTHER" id="PTHR45800:SF11">
    <property type="entry name" value="PHOSPHATIDYLINOSITOL 3-KINASE-RELATED PROTEIN KINASE"/>
    <property type="match status" value="1"/>
</dbReference>
<evidence type="ECO:0008006" key="7">
    <source>
        <dbReference type="Google" id="ProtNLM"/>
    </source>
</evidence>
<evidence type="ECO:0000313" key="6">
    <source>
        <dbReference type="Proteomes" id="UP000000496"/>
    </source>
</evidence>
<protein>
    <recommendedName>
        <fullName evidence="7">PI3K/PI4K catalytic domain-containing protein</fullName>
    </recommendedName>
</protein>
<dbReference type="Proteomes" id="UP000000496">
    <property type="component" value="Chromosome gsn.131"/>
</dbReference>
<name>F8L783_SIMNZ</name>
<evidence type="ECO:0000256" key="3">
    <source>
        <dbReference type="ARBA" id="ARBA00022777"/>
    </source>
</evidence>
<dbReference type="EMBL" id="FR872582">
    <property type="protein sequence ID" value="CCB88598.1"/>
    <property type="molecule type" value="Genomic_DNA"/>
</dbReference>
<evidence type="ECO:0000313" key="5">
    <source>
        <dbReference type="EMBL" id="CCB88598.1"/>
    </source>
</evidence>
<evidence type="ECO:0000256" key="2">
    <source>
        <dbReference type="ARBA" id="ARBA00022741"/>
    </source>
</evidence>
<proteinExistence type="predicted"/>
<evidence type="ECO:0000256" key="4">
    <source>
        <dbReference type="ARBA" id="ARBA00022840"/>
    </source>
</evidence>
<dbReference type="GO" id="GO:0005524">
    <property type="term" value="F:ATP binding"/>
    <property type="evidence" value="ECO:0007669"/>
    <property type="project" value="UniProtKB-KW"/>
</dbReference>
<reference evidence="5 6" key="2">
    <citation type="journal article" date="2011" name="Mol. Biol. Evol.">
        <title>Unity in variety--the pan-genome of the Chlamydiae.</title>
        <authorList>
            <person name="Collingro A."/>
            <person name="Tischler P."/>
            <person name="Weinmaier T."/>
            <person name="Penz T."/>
            <person name="Heinz E."/>
            <person name="Brunham R.C."/>
            <person name="Read T.D."/>
            <person name="Bavoil P.M."/>
            <person name="Sachse K."/>
            <person name="Kahane S."/>
            <person name="Friedman M.G."/>
            <person name="Rattei T."/>
            <person name="Myers G.S."/>
            <person name="Horn M."/>
        </authorList>
    </citation>
    <scope>NUCLEOTIDE SEQUENCE [LARGE SCALE GENOMIC DNA]</scope>
    <source>
        <strain evidence="6">ATCC VR-1471 / Z</strain>
    </source>
</reference>
<keyword evidence="6" id="KW-1185">Reference proteome</keyword>
<dbReference type="KEGG" id="sng:SNE_A07210"/>
<keyword evidence="3" id="KW-0418">Kinase</keyword>
<dbReference type="PANTHER" id="PTHR45800">
    <property type="entry name" value="PHOSPHATIDYLINOSITOL 4-KINASE GAMMA"/>
    <property type="match status" value="1"/>
</dbReference>